<feature type="binding site" evidence="6 9">
    <location>
        <position position="249"/>
    </location>
    <ligand>
        <name>Ni(2+)</name>
        <dbReference type="ChEBI" id="CHEBI:49786"/>
        <label>2</label>
    </ligand>
</feature>
<proteinExistence type="inferred from homology"/>
<reference evidence="15" key="1">
    <citation type="submission" date="2021-01" db="EMBL/GenBank/DDBJ databases">
        <title>Whole genome shotgun sequence of Virgisporangium aurantiacum NBRC 16421.</title>
        <authorList>
            <person name="Komaki H."/>
            <person name="Tamura T."/>
        </authorList>
    </citation>
    <scope>NUCLEOTIDE SEQUENCE</scope>
    <source>
        <strain evidence="15">NBRC 16421</strain>
    </source>
</reference>
<dbReference type="PROSITE" id="PS01120">
    <property type="entry name" value="UREASE_1"/>
    <property type="match status" value="1"/>
</dbReference>
<comment type="subcellular location">
    <subcellularLocation>
        <location evidence="6 11">Cytoplasm</location>
    </subcellularLocation>
</comment>
<dbReference type="Gene3D" id="2.30.40.10">
    <property type="entry name" value="Urease, subunit C, domain 1"/>
    <property type="match status" value="1"/>
</dbReference>
<dbReference type="Pfam" id="PF00449">
    <property type="entry name" value="Urease_alpha"/>
    <property type="match status" value="1"/>
</dbReference>
<comment type="cofactor">
    <cofactor evidence="6 9 12">
        <name>Ni cation</name>
        <dbReference type="ChEBI" id="CHEBI:25516"/>
    </cofactor>
    <text evidence="6 9 12">Binds 2 nickel ions per subunit.</text>
</comment>
<dbReference type="Gene3D" id="3.20.20.140">
    <property type="entry name" value="Metal-dependent hydrolases"/>
    <property type="match status" value="1"/>
</dbReference>
<feature type="binding site" evidence="6 9">
    <location>
        <position position="139"/>
    </location>
    <ligand>
        <name>Ni(2+)</name>
        <dbReference type="ChEBI" id="CHEBI:49786"/>
        <label>1</label>
    </ligand>
</feature>
<evidence type="ECO:0000256" key="9">
    <source>
        <dbReference type="PIRSR" id="PIRSR611612-51"/>
    </source>
</evidence>
<dbReference type="SUPFAM" id="SSF51556">
    <property type="entry name" value="Metallo-dependent hydrolases"/>
    <property type="match status" value="1"/>
</dbReference>
<evidence type="ECO:0000256" key="5">
    <source>
        <dbReference type="ARBA" id="ARBA00047778"/>
    </source>
</evidence>
<feature type="binding site" evidence="6 9">
    <location>
        <position position="363"/>
    </location>
    <ligand>
        <name>Ni(2+)</name>
        <dbReference type="ChEBI" id="CHEBI:49786"/>
        <label>1</label>
    </ligand>
</feature>
<evidence type="ECO:0000259" key="14">
    <source>
        <dbReference type="PROSITE" id="PS51368"/>
    </source>
</evidence>
<dbReference type="GO" id="GO:0016151">
    <property type="term" value="F:nickel cation binding"/>
    <property type="evidence" value="ECO:0007669"/>
    <property type="project" value="UniProtKB-UniRule"/>
</dbReference>
<organism evidence="15 16">
    <name type="scientific">Virgisporangium aurantiacum</name>
    <dbReference type="NCBI Taxonomy" id="175570"/>
    <lineage>
        <taxon>Bacteria</taxon>
        <taxon>Bacillati</taxon>
        <taxon>Actinomycetota</taxon>
        <taxon>Actinomycetes</taxon>
        <taxon>Micromonosporales</taxon>
        <taxon>Micromonosporaceae</taxon>
        <taxon>Virgisporangium</taxon>
    </lineage>
</organism>
<dbReference type="GO" id="GO:0005737">
    <property type="term" value="C:cytoplasm"/>
    <property type="evidence" value="ECO:0007669"/>
    <property type="project" value="UniProtKB-SubCell"/>
</dbReference>
<evidence type="ECO:0000256" key="4">
    <source>
        <dbReference type="ARBA" id="ARBA00022801"/>
    </source>
</evidence>
<feature type="binding site" evidence="6 9">
    <location>
        <position position="275"/>
    </location>
    <ligand>
        <name>Ni(2+)</name>
        <dbReference type="ChEBI" id="CHEBI:49786"/>
        <label>2</label>
    </ligand>
</feature>
<comment type="caution">
    <text evidence="15">The sequence shown here is derived from an EMBL/GenBank/DDBJ whole genome shotgun (WGS) entry which is preliminary data.</text>
</comment>
<dbReference type="SUPFAM" id="SSF51338">
    <property type="entry name" value="Composite domain of metallo-dependent hydrolases"/>
    <property type="match status" value="2"/>
</dbReference>
<evidence type="ECO:0000256" key="3">
    <source>
        <dbReference type="ARBA" id="ARBA00022723"/>
    </source>
</evidence>
<evidence type="ECO:0000313" key="16">
    <source>
        <dbReference type="Proteomes" id="UP000612585"/>
    </source>
</evidence>
<evidence type="ECO:0000256" key="8">
    <source>
        <dbReference type="PIRSR" id="PIRSR611612-50"/>
    </source>
</evidence>
<name>A0A8J3Z895_9ACTN</name>
<dbReference type="GO" id="GO:0009039">
    <property type="term" value="F:urease activity"/>
    <property type="evidence" value="ECO:0007669"/>
    <property type="project" value="UniProtKB-UniRule"/>
</dbReference>
<dbReference type="Pfam" id="PF01979">
    <property type="entry name" value="Amidohydro_1"/>
    <property type="match status" value="1"/>
</dbReference>
<feature type="binding site" evidence="6 11">
    <location>
        <position position="222"/>
    </location>
    <ligand>
        <name>substrate</name>
    </ligand>
</feature>
<dbReference type="PANTHER" id="PTHR43440">
    <property type="entry name" value="UREASE"/>
    <property type="match status" value="1"/>
</dbReference>
<dbReference type="InterPro" id="IPR017951">
    <property type="entry name" value="Urease_asu_c"/>
</dbReference>
<feature type="binding site" description="via carbamate group" evidence="6 9">
    <location>
        <position position="220"/>
    </location>
    <ligand>
        <name>Ni(2+)</name>
        <dbReference type="ChEBI" id="CHEBI:49786"/>
        <label>1</label>
    </ligand>
</feature>
<evidence type="ECO:0000256" key="12">
    <source>
        <dbReference type="RuleBase" id="RU000510"/>
    </source>
</evidence>
<comment type="catalytic activity">
    <reaction evidence="5 6 12">
        <text>urea + 2 H2O + H(+) = hydrogencarbonate + 2 NH4(+)</text>
        <dbReference type="Rhea" id="RHEA:20557"/>
        <dbReference type="ChEBI" id="CHEBI:15377"/>
        <dbReference type="ChEBI" id="CHEBI:15378"/>
        <dbReference type="ChEBI" id="CHEBI:16199"/>
        <dbReference type="ChEBI" id="CHEBI:17544"/>
        <dbReference type="ChEBI" id="CHEBI:28938"/>
        <dbReference type="EC" id="3.5.1.5"/>
    </reaction>
</comment>
<dbReference type="AlphaFoldDB" id="A0A8J3Z895"/>
<dbReference type="InterPro" id="IPR017950">
    <property type="entry name" value="Urease_AS"/>
</dbReference>
<dbReference type="InterPro" id="IPR029754">
    <property type="entry name" value="Urease_Ni-bd"/>
</dbReference>
<keyword evidence="4 6" id="KW-0378">Hydrolase</keyword>
<feature type="active site" description="Proton donor" evidence="6 10">
    <location>
        <position position="323"/>
    </location>
</feature>
<dbReference type="NCBIfam" id="NF009686">
    <property type="entry name" value="PRK13207.1"/>
    <property type="match status" value="1"/>
</dbReference>
<comment type="subunit">
    <text evidence="6">Heterotrimer of UreA (gamma), UreB (beta) and UreC (alpha) subunits. Three heterotrimers associate to form the active enzyme.</text>
</comment>
<dbReference type="Proteomes" id="UP000612585">
    <property type="component" value="Unassembled WGS sequence"/>
</dbReference>
<dbReference type="PRINTS" id="PR01752">
    <property type="entry name" value="UREASE"/>
</dbReference>
<dbReference type="InterPro" id="IPR006680">
    <property type="entry name" value="Amidohydro-rel"/>
</dbReference>
<keyword evidence="16" id="KW-1185">Reference proteome</keyword>
<comment type="similarity">
    <text evidence="6 13">Belongs to the metallo-dependent hydrolases superfamily. Urease alpha subunit family.</text>
</comment>
<evidence type="ECO:0000256" key="1">
    <source>
        <dbReference type="ARBA" id="ARBA00004897"/>
    </source>
</evidence>
<feature type="binding site" evidence="6 9">
    <location>
        <position position="137"/>
    </location>
    <ligand>
        <name>Ni(2+)</name>
        <dbReference type="ChEBI" id="CHEBI:49786"/>
        <label>1</label>
    </ligand>
</feature>
<dbReference type="InterPro" id="IPR011612">
    <property type="entry name" value="Urease_alpha_N_dom"/>
</dbReference>
<evidence type="ECO:0000313" key="15">
    <source>
        <dbReference type="EMBL" id="GIJ58188.1"/>
    </source>
</evidence>
<feature type="modified residue" description="N6-carboxylysine" evidence="6 8">
    <location>
        <position position="220"/>
    </location>
</feature>
<comment type="PTM">
    <text evidence="6">Carboxylation allows a single lysine to coordinate two nickel ions.</text>
</comment>
<dbReference type="GO" id="GO:0043419">
    <property type="term" value="P:urea catabolic process"/>
    <property type="evidence" value="ECO:0007669"/>
    <property type="project" value="UniProtKB-UniRule"/>
</dbReference>
<dbReference type="EC" id="3.5.1.5" evidence="6 7"/>
<dbReference type="NCBIfam" id="TIGR01792">
    <property type="entry name" value="urease_alph"/>
    <property type="match status" value="1"/>
</dbReference>
<dbReference type="EMBL" id="BOPG01000034">
    <property type="protein sequence ID" value="GIJ58188.1"/>
    <property type="molecule type" value="Genomic_DNA"/>
</dbReference>
<evidence type="ECO:0000256" key="7">
    <source>
        <dbReference type="NCBIfam" id="TIGR01792"/>
    </source>
</evidence>
<dbReference type="InterPro" id="IPR032466">
    <property type="entry name" value="Metal_Hydrolase"/>
</dbReference>
<dbReference type="CDD" id="cd00375">
    <property type="entry name" value="Urease_alpha"/>
    <property type="match status" value="1"/>
</dbReference>
<dbReference type="PANTHER" id="PTHR43440:SF1">
    <property type="entry name" value="UREASE"/>
    <property type="match status" value="1"/>
</dbReference>
<keyword evidence="6 11" id="KW-0963">Cytoplasm</keyword>
<dbReference type="RefSeq" id="WP_203998563.1">
    <property type="nucleotide sequence ID" value="NZ_BOPG01000034.1"/>
</dbReference>
<dbReference type="HAMAP" id="MF_01953">
    <property type="entry name" value="Urease_alpha"/>
    <property type="match status" value="1"/>
</dbReference>
<comment type="PTM">
    <text evidence="8">Carbamylation allows a single lysine to coordinate two nickel ions.</text>
</comment>
<keyword evidence="3 6" id="KW-0479">Metal-binding</keyword>
<keyword evidence="2 6" id="KW-0533">Nickel</keyword>
<dbReference type="UniPathway" id="UPA00258">
    <property type="reaction ID" value="UER00370"/>
</dbReference>
<evidence type="ECO:0000256" key="2">
    <source>
        <dbReference type="ARBA" id="ARBA00022596"/>
    </source>
</evidence>
<sequence>MSSLSRARYASLYGPTAGDRIRLADTNLLIEVERDHCAGGDEAVFGGGKVIRESMGQSTASRADGAPDTVITGAVVLDHWGVVKADVGIRDGRIVALGKAGNPDTMDGVDPSLVIGPGTEIIAGNGRILTAGAIDSHVHLICPSILEEALAAGITTVIGGGTGPAEGTKATTVTPGAWHLARMFEALDPWPVNVLLLGKGNTVSEESMWEQLRAGAGGFKLHEDWGTTPAAIDACLRVCDASGVQAAIHTDTLNEAGFVEETLRAIGGRGIHAYHTEGAGGGHAPDIITVASLPNVLPSSTNPTRPYTRNTLDEHLDMLMVCHHLNPTVPEDLAFAESRIRPSTMAAEDLLHDLGAISMIGSDSQAMGRVGEVVMRTWQTAHVMKARRGPLAGDGAADNLRARRYVAKYTICPAITHGLEAEVGSVEPGKLADLVLWDPAFFGVRPHAVIKGGMIAWAQMGDANASIPTPQPILPRPMFGAYGRAAPATSLLFVSPTALDDGLADRLDLQRRLVPLADVRRRGKTDLPLNDALPRIEVAPDTFTVTVDGEVVEPEPVEELPMAQRYFLF</sequence>
<dbReference type="PROSITE" id="PS00145">
    <property type="entry name" value="UREASE_2"/>
    <property type="match status" value="1"/>
</dbReference>
<dbReference type="InterPro" id="IPR005848">
    <property type="entry name" value="Urease_asu"/>
</dbReference>
<evidence type="ECO:0000256" key="6">
    <source>
        <dbReference type="HAMAP-Rule" id="MF_01953"/>
    </source>
</evidence>
<dbReference type="InterPro" id="IPR011059">
    <property type="entry name" value="Metal-dep_hydrolase_composite"/>
</dbReference>
<feature type="domain" description="Urease" evidence="14">
    <location>
        <begin position="132"/>
        <end position="569"/>
    </location>
</feature>
<comment type="pathway">
    <text evidence="1 6">Nitrogen metabolism; urea degradation; CO(2) and NH(3) from urea (urease route): step 1/1.</text>
</comment>
<feature type="binding site" description="via carbamate group" evidence="6 9">
    <location>
        <position position="220"/>
    </location>
    <ligand>
        <name>Ni(2+)</name>
        <dbReference type="ChEBI" id="CHEBI:49786"/>
        <label>2</label>
    </ligand>
</feature>
<dbReference type="NCBIfam" id="NF009685">
    <property type="entry name" value="PRK13206.1"/>
    <property type="match status" value="1"/>
</dbReference>
<accession>A0A8J3Z895</accession>
<evidence type="ECO:0000256" key="13">
    <source>
        <dbReference type="RuleBase" id="RU004158"/>
    </source>
</evidence>
<evidence type="ECO:0000256" key="11">
    <source>
        <dbReference type="PROSITE-ProRule" id="PRU00700"/>
    </source>
</evidence>
<dbReference type="InterPro" id="IPR050112">
    <property type="entry name" value="Urease_alpha_subunit"/>
</dbReference>
<dbReference type="PROSITE" id="PS51368">
    <property type="entry name" value="UREASE_3"/>
    <property type="match status" value="1"/>
</dbReference>
<gene>
    <name evidence="6 15" type="primary">ureC</name>
    <name evidence="15" type="ORF">Vau01_057040</name>
</gene>
<evidence type="ECO:0000256" key="10">
    <source>
        <dbReference type="PIRSR" id="PIRSR611612-52"/>
    </source>
</evidence>
<protein>
    <recommendedName>
        <fullName evidence="6 7">Urease subunit alpha</fullName>
        <ecNumber evidence="6 7">3.5.1.5</ecNumber>
    </recommendedName>
    <alternativeName>
        <fullName evidence="6">Urea amidohydrolase subunit alpha</fullName>
    </alternativeName>
</protein>